<accession>A0ABN3LD98</accession>
<proteinExistence type="predicted"/>
<sequence>MRRVVRGFRGPRPESEHERAVFGTWEPIGDATDRDSLATHEHGGLPLGLSRSPAGADGLVAVARRLRATGALKVLPRPMERAKL</sequence>
<protein>
    <submittedName>
        <fullName evidence="2">Uncharacterized protein</fullName>
    </submittedName>
</protein>
<evidence type="ECO:0000313" key="2">
    <source>
        <dbReference type="EMBL" id="GAA2480418.1"/>
    </source>
</evidence>
<evidence type="ECO:0000313" key="3">
    <source>
        <dbReference type="Proteomes" id="UP001499942"/>
    </source>
</evidence>
<dbReference type="EMBL" id="BAAASR010000003">
    <property type="protein sequence ID" value="GAA2480418.1"/>
    <property type="molecule type" value="Genomic_DNA"/>
</dbReference>
<dbReference type="Proteomes" id="UP001499942">
    <property type="component" value="Unassembled WGS sequence"/>
</dbReference>
<dbReference type="RefSeq" id="WP_344356500.1">
    <property type="nucleotide sequence ID" value="NZ_BAAASR010000003.1"/>
</dbReference>
<name>A0ABN3LD98_9ACTN</name>
<feature type="compositionally biased region" description="Basic and acidic residues" evidence="1">
    <location>
        <begin position="11"/>
        <end position="20"/>
    </location>
</feature>
<comment type="caution">
    <text evidence="2">The sequence shown here is derived from an EMBL/GenBank/DDBJ whole genome shotgun (WGS) entry which is preliminary data.</text>
</comment>
<gene>
    <name evidence="2" type="ORF">GCM10010393_08650</name>
</gene>
<feature type="region of interest" description="Disordered" evidence="1">
    <location>
        <begin position="1"/>
        <end position="51"/>
    </location>
</feature>
<organism evidence="2 3">
    <name type="scientific">Streptomyces gobitricini</name>
    <dbReference type="NCBI Taxonomy" id="68211"/>
    <lineage>
        <taxon>Bacteria</taxon>
        <taxon>Bacillati</taxon>
        <taxon>Actinomycetota</taxon>
        <taxon>Actinomycetes</taxon>
        <taxon>Kitasatosporales</taxon>
        <taxon>Streptomycetaceae</taxon>
        <taxon>Streptomyces</taxon>
    </lineage>
</organism>
<keyword evidence="3" id="KW-1185">Reference proteome</keyword>
<feature type="compositionally biased region" description="Basic and acidic residues" evidence="1">
    <location>
        <begin position="31"/>
        <end position="43"/>
    </location>
</feature>
<reference evidence="2 3" key="1">
    <citation type="journal article" date="2019" name="Int. J. Syst. Evol. Microbiol.">
        <title>The Global Catalogue of Microorganisms (GCM) 10K type strain sequencing project: providing services to taxonomists for standard genome sequencing and annotation.</title>
        <authorList>
            <consortium name="The Broad Institute Genomics Platform"/>
            <consortium name="The Broad Institute Genome Sequencing Center for Infectious Disease"/>
            <person name="Wu L."/>
            <person name="Ma J."/>
        </authorList>
    </citation>
    <scope>NUCLEOTIDE SEQUENCE [LARGE SCALE GENOMIC DNA]</scope>
    <source>
        <strain evidence="2 3">JCM 5062</strain>
    </source>
</reference>
<evidence type="ECO:0000256" key="1">
    <source>
        <dbReference type="SAM" id="MobiDB-lite"/>
    </source>
</evidence>